<accession>A0A327QP12</accession>
<gene>
    <name evidence="1" type="ORF">LX64_02550</name>
</gene>
<evidence type="ECO:0000313" key="1">
    <source>
        <dbReference type="EMBL" id="RAJ05392.1"/>
    </source>
</evidence>
<protein>
    <submittedName>
        <fullName evidence="1">Uncharacterized protein</fullName>
    </submittedName>
</protein>
<sequence>MDNAVAKTNVAATNIVKVTDTTDHAHEDACSPFCICTCCTNSPTCLLYTKCMMQAVAPKEREHNYTAYYIGDITEIALPIWQPPQLAA</sequence>
<dbReference type="EMBL" id="QLLL01000004">
    <property type="protein sequence ID" value="RAJ05392.1"/>
    <property type="molecule type" value="Genomic_DNA"/>
</dbReference>
<name>A0A327QP12_9BACT</name>
<proteinExistence type="predicted"/>
<dbReference type="Proteomes" id="UP000249547">
    <property type="component" value="Unassembled WGS sequence"/>
</dbReference>
<organism evidence="1 2">
    <name type="scientific">Chitinophaga skermanii</name>
    <dbReference type="NCBI Taxonomy" id="331697"/>
    <lineage>
        <taxon>Bacteria</taxon>
        <taxon>Pseudomonadati</taxon>
        <taxon>Bacteroidota</taxon>
        <taxon>Chitinophagia</taxon>
        <taxon>Chitinophagales</taxon>
        <taxon>Chitinophagaceae</taxon>
        <taxon>Chitinophaga</taxon>
    </lineage>
</organism>
<evidence type="ECO:0000313" key="2">
    <source>
        <dbReference type="Proteomes" id="UP000249547"/>
    </source>
</evidence>
<dbReference type="AlphaFoldDB" id="A0A327QP12"/>
<keyword evidence="2" id="KW-1185">Reference proteome</keyword>
<reference evidence="1 2" key="1">
    <citation type="submission" date="2018-06" db="EMBL/GenBank/DDBJ databases">
        <title>Genomic Encyclopedia of Archaeal and Bacterial Type Strains, Phase II (KMG-II): from individual species to whole genera.</title>
        <authorList>
            <person name="Goeker M."/>
        </authorList>
    </citation>
    <scope>NUCLEOTIDE SEQUENCE [LARGE SCALE GENOMIC DNA]</scope>
    <source>
        <strain evidence="1 2">DSM 23857</strain>
    </source>
</reference>
<comment type="caution">
    <text evidence="1">The sequence shown here is derived from an EMBL/GenBank/DDBJ whole genome shotgun (WGS) entry which is preliminary data.</text>
</comment>